<dbReference type="SUPFAM" id="SSF52540">
    <property type="entry name" value="P-loop containing nucleoside triphosphate hydrolases"/>
    <property type="match status" value="1"/>
</dbReference>
<dbReference type="RefSeq" id="WP_265045878.1">
    <property type="nucleotide sequence ID" value="NZ_CP100390.1"/>
</dbReference>
<dbReference type="InterPro" id="IPR002586">
    <property type="entry name" value="CobQ/CobB/MinD/ParA_Nub-bd_dom"/>
</dbReference>
<feature type="domain" description="CobQ/CobB/MinD/ParA nucleotide binding" evidence="1">
    <location>
        <begin position="4"/>
        <end position="41"/>
    </location>
</feature>
<protein>
    <submittedName>
        <fullName evidence="2">P-loop NTPase</fullName>
    </submittedName>
</protein>
<sequence>MTIISVLSHKGGVGKSSISRTLGVEFTRSGWDTLLADIDSSQITSNR</sequence>
<name>A0ABY6MX22_9ALTE</name>
<accession>A0ABY6MX22</accession>
<gene>
    <name evidence="2" type="ORF">NKI27_09770</name>
</gene>
<dbReference type="Pfam" id="PF01656">
    <property type="entry name" value="CbiA"/>
    <property type="match status" value="1"/>
</dbReference>
<dbReference type="Gene3D" id="3.40.50.300">
    <property type="entry name" value="P-loop containing nucleotide triphosphate hydrolases"/>
    <property type="match status" value="1"/>
</dbReference>
<evidence type="ECO:0000313" key="3">
    <source>
        <dbReference type="Proteomes" id="UP001163739"/>
    </source>
</evidence>
<dbReference type="InterPro" id="IPR027417">
    <property type="entry name" value="P-loop_NTPase"/>
</dbReference>
<dbReference type="EMBL" id="CP100390">
    <property type="protein sequence ID" value="UZE94383.1"/>
    <property type="molecule type" value="Genomic_DNA"/>
</dbReference>
<organism evidence="2 3">
    <name type="scientific">Alkalimarinus alittae</name>
    <dbReference type="NCBI Taxonomy" id="2961619"/>
    <lineage>
        <taxon>Bacteria</taxon>
        <taxon>Pseudomonadati</taxon>
        <taxon>Pseudomonadota</taxon>
        <taxon>Gammaproteobacteria</taxon>
        <taxon>Alteromonadales</taxon>
        <taxon>Alteromonadaceae</taxon>
        <taxon>Alkalimarinus</taxon>
    </lineage>
</organism>
<reference evidence="2" key="1">
    <citation type="submission" date="2022-06" db="EMBL/GenBank/DDBJ databases">
        <title>Alkalimarinus sp. nov., isolated from gut of a Alitta virens.</title>
        <authorList>
            <person name="Yang A.I."/>
            <person name="Shin N.-R."/>
        </authorList>
    </citation>
    <scope>NUCLEOTIDE SEQUENCE</scope>
    <source>
        <strain evidence="2">A2M4</strain>
    </source>
</reference>
<evidence type="ECO:0000313" key="2">
    <source>
        <dbReference type="EMBL" id="UZE94383.1"/>
    </source>
</evidence>
<evidence type="ECO:0000259" key="1">
    <source>
        <dbReference type="Pfam" id="PF01656"/>
    </source>
</evidence>
<dbReference type="Proteomes" id="UP001163739">
    <property type="component" value="Chromosome"/>
</dbReference>
<proteinExistence type="predicted"/>
<keyword evidence="3" id="KW-1185">Reference proteome</keyword>